<evidence type="ECO:0000256" key="3">
    <source>
        <dbReference type="ARBA" id="ARBA00006187"/>
    </source>
</evidence>
<protein>
    <recommendedName>
        <fullName evidence="12">PLE</fullName>
    </recommendedName>
</protein>
<comment type="caution">
    <text evidence="10">The sequence shown here is derived from an EMBL/GenBank/DDBJ whole genome shotgun (WGS) entry which is preliminary data.</text>
</comment>
<evidence type="ECO:0000256" key="6">
    <source>
        <dbReference type="ARBA" id="ARBA00022701"/>
    </source>
</evidence>
<dbReference type="InterPro" id="IPR007145">
    <property type="entry name" value="MAP65_Ase1_PRC1"/>
</dbReference>
<dbReference type="PANTHER" id="PTHR19321">
    <property type="entry name" value="PROTEIN REGULATOR OF CYTOKINESIS 1 PRC1-RELATED"/>
    <property type="match status" value="1"/>
</dbReference>
<evidence type="ECO:0000256" key="2">
    <source>
        <dbReference type="ARBA" id="ARBA00004245"/>
    </source>
</evidence>
<feature type="region of interest" description="Disordered" evidence="9">
    <location>
        <begin position="501"/>
        <end position="554"/>
    </location>
</feature>
<dbReference type="GO" id="GO:0005874">
    <property type="term" value="C:microtubule"/>
    <property type="evidence" value="ECO:0007669"/>
    <property type="project" value="UniProtKB-KW"/>
</dbReference>
<sequence>MMAFGSPSSKAHSTSSTCHSLLRELQQIWTDIGESEVDKDRMLLELERECMEVYRRKVEEAANAKSRLHQSVAAKEAELATLMAALGEHNINSPIQSEKMSASLKEQLGVIMPLVDDLKAKKDERVKQFADIKTQIEKITSEISGSCNIVNSLSTLNLEEHDLSTRKLSECQSHLRALQKEKSVRVQRVLDSVNEVHTLCGVIGLHFGETVSNVHPSLHETSLGQYTNISDSTLEGLDQAILKLKTERKVRYQKLKDVAGSLFELWKLMDTTREERRKLSRIISFLDISESKVVEPGALTLEVIQQVSAEVGRLTKLKASRMKELVMKRRAELEDLCCKTHIQPDSSTAADKSSAMIDSGLVDPCELLANIEAQINKVKDEALSRKEIMDKIERWLSSCDEENWLEDYNLDHTRYSGGRGAHINLKRAERARITVTKIPGMVDSLISRTLAWENENQKLFLYDGVRLVSILEDYKVSRHQKEEDKKRARDQKKLQDMLLAEKESIYGSRPSPRRSNSFRKTNGFHTNGNGSVTPSPHRNSVGCATPELQTPRSYSGRQNTYFKEMRRLSTGPLNFVAMAKEDTMSFSSIGGSEPESPPQG</sequence>
<name>A0ABD2S436_9SOLN</name>
<comment type="similarity">
    <text evidence="3">Belongs to the MAP65/ASE1 family.</text>
</comment>
<dbReference type="EMBL" id="JBJKTR010000016">
    <property type="protein sequence ID" value="KAL3338690.1"/>
    <property type="molecule type" value="Genomic_DNA"/>
</dbReference>
<keyword evidence="6" id="KW-0493">Microtubule</keyword>
<evidence type="ECO:0000256" key="4">
    <source>
        <dbReference type="ARBA" id="ARBA00022490"/>
    </source>
</evidence>
<dbReference type="GO" id="GO:0005634">
    <property type="term" value="C:nucleus"/>
    <property type="evidence" value="ECO:0007669"/>
    <property type="project" value="UniProtKB-SubCell"/>
</dbReference>
<evidence type="ECO:0000313" key="10">
    <source>
        <dbReference type="EMBL" id="KAL3338690.1"/>
    </source>
</evidence>
<evidence type="ECO:0000313" key="11">
    <source>
        <dbReference type="Proteomes" id="UP001627284"/>
    </source>
</evidence>
<organism evidence="10 11">
    <name type="scientific">Solanum stoloniferum</name>
    <dbReference type="NCBI Taxonomy" id="62892"/>
    <lineage>
        <taxon>Eukaryota</taxon>
        <taxon>Viridiplantae</taxon>
        <taxon>Streptophyta</taxon>
        <taxon>Embryophyta</taxon>
        <taxon>Tracheophyta</taxon>
        <taxon>Spermatophyta</taxon>
        <taxon>Magnoliopsida</taxon>
        <taxon>eudicotyledons</taxon>
        <taxon>Gunneridae</taxon>
        <taxon>Pentapetalae</taxon>
        <taxon>asterids</taxon>
        <taxon>lamiids</taxon>
        <taxon>Solanales</taxon>
        <taxon>Solanaceae</taxon>
        <taxon>Solanoideae</taxon>
        <taxon>Solaneae</taxon>
        <taxon>Solanum</taxon>
    </lineage>
</organism>
<dbReference type="Pfam" id="PF03999">
    <property type="entry name" value="MAP65_ASE1"/>
    <property type="match status" value="1"/>
</dbReference>
<dbReference type="Gene3D" id="1.20.58.1520">
    <property type="match status" value="1"/>
</dbReference>
<keyword evidence="4" id="KW-0963">Cytoplasm</keyword>
<evidence type="ECO:0000256" key="7">
    <source>
        <dbReference type="ARBA" id="ARBA00023212"/>
    </source>
</evidence>
<proteinExistence type="inferred from homology"/>
<evidence type="ECO:0008006" key="12">
    <source>
        <dbReference type="Google" id="ProtNLM"/>
    </source>
</evidence>
<evidence type="ECO:0000256" key="5">
    <source>
        <dbReference type="ARBA" id="ARBA00022553"/>
    </source>
</evidence>
<comment type="subcellular location">
    <subcellularLocation>
        <location evidence="2">Cytoplasm</location>
        <location evidence="2">Cytoskeleton</location>
    </subcellularLocation>
    <subcellularLocation>
        <location evidence="1">Nucleus</location>
    </subcellularLocation>
</comment>
<gene>
    <name evidence="10" type="ORF">AABB24_027689</name>
</gene>
<feature type="compositionally biased region" description="Polar residues" evidence="9">
    <location>
        <begin position="523"/>
        <end position="538"/>
    </location>
</feature>
<evidence type="ECO:0000256" key="9">
    <source>
        <dbReference type="SAM" id="MobiDB-lite"/>
    </source>
</evidence>
<dbReference type="PANTHER" id="PTHR19321:SF0">
    <property type="entry name" value="65-KDA MICROTUBULE-ASSOCIATED PROTEIN 6"/>
    <property type="match status" value="1"/>
</dbReference>
<dbReference type="AlphaFoldDB" id="A0ABD2S436"/>
<dbReference type="FunFam" id="1.20.58.1520:FF:000002">
    <property type="entry name" value="65-kDa microtubule-associated protein 6"/>
    <property type="match status" value="1"/>
</dbReference>
<evidence type="ECO:0000256" key="1">
    <source>
        <dbReference type="ARBA" id="ARBA00004123"/>
    </source>
</evidence>
<reference evidence="10 11" key="1">
    <citation type="submission" date="2024-05" db="EMBL/GenBank/DDBJ databases">
        <title>De novo assembly of an allotetraploid wild potato.</title>
        <authorList>
            <person name="Hosaka A.J."/>
        </authorList>
    </citation>
    <scope>NUCLEOTIDE SEQUENCE [LARGE SCALE GENOMIC DNA]</scope>
    <source>
        <tissue evidence="10">Young leaves</tissue>
    </source>
</reference>
<evidence type="ECO:0000256" key="8">
    <source>
        <dbReference type="ARBA" id="ARBA00023242"/>
    </source>
</evidence>
<feature type="compositionally biased region" description="Low complexity" evidence="9">
    <location>
        <begin position="508"/>
        <end position="519"/>
    </location>
</feature>
<keyword evidence="8" id="KW-0539">Nucleus</keyword>
<keyword evidence="5" id="KW-0597">Phosphoprotein</keyword>
<accession>A0ABD2S436</accession>
<dbReference type="Proteomes" id="UP001627284">
    <property type="component" value="Unassembled WGS sequence"/>
</dbReference>
<keyword evidence="7" id="KW-0206">Cytoskeleton</keyword>
<keyword evidence="11" id="KW-1185">Reference proteome</keyword>